<comment type="catalytic activity">
    <reaction evidence="5">
        <text>trans-aconitate + S-adenosyl-L-methionine = (E)-3-(methoxycarbonyl)pent-2-enedioate + S-adenosyl-L-homocysteine</text>
        <dbReference type="Rhea" id="RHEA:14969"/>
        <dbReference type="ChEBI" id="CHEBI:15708"/>
        <dbReference type="ChEBI" id="CHEBI:57470"/>
        <dbReference type="ChEBI" id="CHEBI:57856"/>
        <dbReference type="ChEBI" id="CHEBI:59789"/>
        <dbReference type="EC" id="2.1.1.144"/>
    </reaction>
</comment>
<comment type="subcellular location">
    <subcellularLocation>
        <location evidence="5">Cytoplasm</location>
    </subcellularLocation>
</comment>
<protein>
    <recommendedName>
        <fullName evidence="5">Trans-aconitate 2-methyltransferase</fullName>
        <ecNumber evidence="5">2.1.1.144</ecNumber>
    </recommendedName>
</protein>
<dbReference type="Proteomes" id="UP001611251">
    <property type="component" value="Unassembled WGS sequence"/>
</dbReference>
<feature type="domain" description="Methyltransferase" evidence="6">
    <location>
        <begin position="37"/>
        <end position="124"/>
    </location>
</feature>
<dbReference type="GO" id="GO:0030798">
    <property type="term" value="F:trans-aconitate 2-methyltransferase activity"/>
    <property type="evidence" value="ECO:0007669"/>
    <property type="project" value="UniProtKB-EC"/>
</dbReference>
<dbReference type="EMBL" id="JBGFSN010000005">
    <property type="protein sequence ID" value="MFH8135647.1"/>
    <property type="molecule type" value="Genomic_DNA"/>
</dbReference>
<dbReference type="PANTHER" id="PTHR43861">
    <property type="entry name" value="TRANS-ACONITATE 2-METHYLTRANSFERASE-RELATED"/>
    <property type="match status" value="1"/>
</dbReference>
<name>A0ABW7PZ90_9GAMM</name>
<keyword evidence="8" id="KW-1185">Reference proteome</keyword>
<evidence type="ECO:0000256" key="5">
    <source>
        <dbReference type="HAMAP-Rule" id="MF_00560"/>
    </source>
</evidence>
<dbReference type="InterPro" id="IPR023149">
    <property type="entry name" value="Trans_acon_MeTrfase_C"/>
</dbReference>
<comment type="caution">
    <text evidence="7">The sequence shown here is derived from an EMBL/GenBank/DDBJ whole genome shotgun (WGS) entry which is preliminary data.</text>
</comment>
<gene>
    <name evidence="5 7" type="primary">tam</name>
    <name evidence="7" type="ORF">ABU178_15900</name>
</gene>
<comment type="similarity">
    <text evidence="5">Belongs to the methyltransferase superfamily. Tam family.</text>
</comment>
<evidence type="ECO:0000256" key="1">
    <source>
        <dbReference type="ARBA" id="ARBA00022490"/>
    </source>
</evidence>
<evidence type="ECO:0000259" key="6">
    <source>
        <dbReference type="Pfam" id="PF13649"/>
    </source>
</evidence>
<dbReference type="Gene3D" id="3.40.50.150">
    <property type="entry name" value="Vaccinia Virus protein VP39"/>
    <property type="match status" value="1"/>
</dbReference>
<organism evidence="7 8">
    <name type="scientific">Pantoea osteomyelitidis</name>
    <dbReference type="NCBI Taxonomy" id="3230026"/>
    <lineage>
        <taxon>Bacteria</taxon>
        <taxon>Pseudomonadati</taxon>
        <taxon>Pseudomonadota</taxon>
        <taxon>Gammaproteobacteria</taxon>
        <taxon>Enterobacterales</taxon>
        <taxon>Erwiniaceae</taxon>
        <taxon>Pantoea</taxon>
    </lineage>
</organism>
<evidence type="ECO:0000256" key="2">
    <source>
        <dbReference type="ARBA" id="ARBA00022603"/>
    </source>
</evidence>
<sequence length="258" mass="29296">MQEWNPALYRQFETERTRPARELLARIPTQDVSQATDLGCGPGNSTELLLRAWPEAIITGLDSSEAMLAEARNRLPQCRFIQGDFRDWQAELPQQVIYANASLQWVSDHETLLPRLINQLAEGGSLAIQMPDNLDEPSHRLMREVAARDPWRDAIASGADDRKKLLSAGCYYDLLSRSGCEVDIWRTTYYHRMNDVQAISRWLRATGLRPFLSALDEQAQEGFLAAYQEALSDAYPRQADGEILLAFPRLFIVAMKRA</sequence>
<reference evidence="7 8" key="1">
    <citation type="submission" date="2024-08" db="EMBL/GenBank/DDBJ databases">
        <title>Pantoea ronii - a newly identified human opportunistic pathogen.</title>
        <authorList>
            <person name="Keidar-Friedman D."/>
            <person name="Sorek N."/>
            <person name="Leshin-Carmel D."/>
            <person name="Tsur A."/>
            <person name="Amsalem M."/>
            <person name="Tolkach D."/>
            <person name="Brosh-Nissimov T."/>
        </authorList>
    </citation>
    <scope>NUCLEOTIDE SEQUENCE [LARGE SCALE GENOMIC DNA]</scope>
    <source>
        <strain evidence="7 8">AA23256</strain>
    </source>
</reference>
<dbReference type="InterPro" id="IPR041698">
    <property type="entry name" value="Methyltransf_25"/>
</dbReference>
<dbReference type="Pfam" id="PF13649">
    <property type="entry name" value="Methyltransf_25"/>
    <property type="match status" value="1"/>
</dbReference>
<evidence type="ECO:0000256" key="3">
    <source>
        <dbReference type="ARBA" id="ARBA00022679"/>
    </source>
</evidence>
<keyword evidence="1 5" id="KW-0963">Cytoplasm</keyword>
<keyword evidence="2 5" id="KW-0489">Methyltransferase</keyword>
<evidence type="ECO:0000313" key="8">
    <source>
        <dbReference type="Proteomes" id="UP001611251"/>
    </source>
</evidence>
<evidence type="ECO:0000313" key="7">
    <source>
        <dbReference type="EMBL" id="MFH8135647.1"/>
    </source>
</evidence>
<dbReference type="HAMAP" id="MF_00560">
    <property type="entry name" value="Tran_acon_Me_trans"/>
    <property type="match status" value="1"/>
</dbReference>
<evidence type="ECO:0000256" key="4">
    <source>
        <dbReference type="ARBA" id="ARBA00022691"/>
    </source>
</evidence>
<dbReference type="EC" id="2.1.1.144" evidence="5"/>
<dbReference type="GO" id="GO:0032259">
    <property type="term" value="P:methylation"/>
    <property type="evidence" value="ECO:0007669"/>
    <property type="project" value="UniProtKB-KW"/>
</dbReference>
<dbReference type="RefSeq" id="WP_397216623.1">
    <property type="nucleotide sequence ID" value="NZ_JBGFSN010000005.1"/>
</dbReference>
<dbReference type="InterPro" id="IPR029063">
    <property type="entry name" value="SAM-dependent_MTases_sf"/>
</dbReference>
<accession>A0ABW7PZ90</accession>
<dbReference type="PANTHER" id="PTHR43861:SF1">
    <property type="entry name" value="TRANS-ACONITATE 2-METHYLTRANSFERASE"/>
    <property type="match status" value="1"/>
</dbReference>
<dbReference type="Gene3D" id="1.10.150.290">
    <property type="entry name" value="S-adenosyl-L-methionine-dependent methyltransferases"/>
    <property type="match status" value="1"/>
</dbReference>
<dbReference type="CDD" id="cd02440">
    <property type="entry name" value="AdoMet_MTases"/>
    <property type="match status" value="1"/>
</dbReference>
<proteinExistence type="inferred from homology"/>
<dbReference type="NCBIfam" id="NF002463">
    <property type="entry name" value="PRK01683.1"/>
    <property type="match status" value="1"/>
</dbReference>
<dbReference type="SUPFAM" id="SSF53335">
    <property type="entry name" value="S-adenosyl-L-methionine-dependent methyltransferases"/>
    <property type="match status" value="1"/>
</dbReference>
<keyword evidence="3 5" id="KW-0808">Transferase</keyword>
<dbReference type="InterPro" id="IPR023506">
    <property type="entry name" value="Trans-aconitate_MeTrfase"/>
</dbReference>
<comment type="function">
    <text evidence="5">Catalyzes the S-adenosylmethionine monomethyl esterification of trans-aconitate.</text>
</comment>
<keyword evidence="4 5" id="KW-0949">S-adenosyl-L-methionine</keyword>